<dbReference type="GO" id="GO:0003677">
    <property type="term" value="F:DNA binding"/>
    <property type="evidence" value="ECO:0007669"/>
    <property type="project" value="UniProtKB-KW"/>
</dbReference>
<evidence type="ECO:0000256" key="2">
    <source>
        <dbReference type="ARBA" id="ARBA00023125"/>
    </source>
</evidence>
<dbReference type="InterPro" id="IPR036390">
    <property type="entry name" value="WH_DNA-bd_sf"/>
</dbReference>
<gene>
    <name evidence="5" type="ORF">KDA_64160</name>
</gene>
<evidence type="ECO:0000256" key="3">
    <source>
        <dbReference type="ARBA" id="ARBA00023163"/>
    </source>
</evidence>
<dbReference type="EMBL" id="BIFT01000002">
    <property type="protein sequence ID" value="GCE30932.1"/>
    <property type="molecule type" value="Genomic_DNA"/>
</dbReference>
<evidence type="ECO:0000256" key="1">
    <source>
        <dbReference type="ARBA" id="ARBA00023015"/>
    </source>
</evidence>
<name>A0A402BI65_9CHLR</name>
<feature type="domain" description="HTH hxlR-type" evidence="4">
    <location>
        <begin position="12"/>
        <end position="111"/>
    </location>
</feature>
<evidence type="ECO:0000313" key="5">
    <source>
        <dbReference type="EMBL" id="GCE30932.1"/>
    </source>
</evidence>
<dbReference type="Pfam" id="PF01638">
    <property type="entry name" value="HxlR"/>
    <property type="match status" value="1"/>
</dbReference>
<proteinExistence type="predicted"/>
<accession>A0A402BI65</accession>
<evidence type="ECO:0000313" key="6">
    <source>
        <dbReference type="Proteomes" id="UP000287171"/>
    </source>
</evidence>
<dbReference type="PROSITE" id="PS51118">
    <property type="entry name" value="HTH_HXLR"/>
    <property type="match status" value="1"/>
</dbReference>
<keyword evidence="6" id="KW-1185">Reference proteome</keyword>
<keyword evidence="2" id="KW-0238">DNA-binding</keyword>
<reference evidence="6" key="1">
    <citation type="submission" date="2018-12" db="EMBL/GenBank/DDBJ databases">
        <title>Tengunoibacter tsumagoiensis gen. nov., sp. nov., Dictyobacter kobayashii sp. nov., D. alpinus sp. nov., and D. joshuensis sp. nov. and description of Dictyobacteraceae fam. nov. within the order Ktedonobacterales isolated from Tengu-no-mugimeshi.</title>
        <authorList>
            <person name="Wang C.M."/>
            <person name="Zheng Y."/>
            <person name="Sakai Y."/>
            <person name="Toyoda A."/>
            <person name="Minakuchi Y."/>
            <person name="Abe K."/>
            <person name="Yokota A."/>
            <person name="Yabe S."/>
        </authorList>
    </citation>
    <scope>NUCLEOTIDE SEQUENCE [LARGE SCALE GENOMIC DNA]</scope>
    <source>
        <strain evidence="6">Uno16</strain>
    </source>
</reference>
<dbReference type="Gene3D" id="1.10.10.10">
    <property type="entry name" value="Winged helix-like DNA-binding domain superfamily/Winged helix DNA-binding domain"/>
    <property type="match status" value="1"/>
</dbReference>
<evidence type="ECO:0000259" key="4">
    <source>
        <dbReference type="PROSITE" id="PS51118"/>
    </source>
</evidence>
<dbReference type="PANTHER" id="PTHR33204:SF29">
    <property type="entry name" value="TRANSCRIPTIONAL REGULATOR"/>
    <property type="match status" value="1"/>
</dbReference>
<dbReference type="Proteomes" id="UP000287171">
    <property type="component" value="Unassembled WGS sequence"/>
</dbReference>
<keyword evidence="3" id="KW-0804">Transcription</keyword>
<dbReference type="PANTHER" id="PTHR33204">
    <property type="entry name" value="TRANSCRIPTIONAL REGULATOR, MARR FAMILY"/>
    <property type="match status" value="1"/>
</dbReference>
<dbReference type="InterPro" id="IPR036388">
    <property type="entry name" value="WH-like_DNA-bd_sf"/>
</dbReference>
<dbReference type="InterPro" id="IPR002577">
    <property type="entry name" value="HTH_HxlR"/>
</dbReference>
<protein>
    <submittedName>
        <fullName evidence="5">Transcriptional regulator</fullName>
    </submittedName>
</protein>
<dbReference type="SUPFAM" id="SSF46785">
    <property type="entry name" value="Winged helix' DNA-binding domain"/>
    <property type="match status" value="1"/>
</dbReference>
<dbReference type="AlphaFoldDB" id="A0A402BI65"/>
<sequence>MQEQENISQRSLGIEATLGVIGGKWKILILWHLMDSSKRYGQLRRLLPNVTEKVLIQQLRELEADGIVGRQIYESEPPKVVEYSLTDYGASLIPALQLLCHWGDLHLQRVQ</sequence>
<comment type="caution">
    <text evidence="5">The sequence shown here is derived from an EMBL/GenBank/DDBJ whole genome shotgun (WGS) entry which is preliminary data.</text>
</comment>
<organism evidence="5 6">
    <name type="scientific">Dictyobacter alpinus</name>
    <dbReference type="NCBI Taxonomy" id="2014873"/>
    <lineage>
        <taxon>Bacteria</taxon>
        <taxon>Bacillati</taxon>
        <taxon>Chloroflexota</taxon>
        <taxon>Ktedonobacteria</taxon>
        <taxon>Ktedonobacterales</taxon>
        <taxon>Dictyobacteraceae</taxon>
        <taxon>Dictyobacter</taxon>
    </lineage>
</organism>
<keyword evidence="1" id="KW-0805">Transcription regulation</keyword>
<dbReference type="OrthoDB" id="9791143at2"/>